<dbReference type="PROSITE" id="PS00626">
    <property type="entry name" value="RCC1_2"/>
    <property type="match status" value="1"/>
</dbReference>
<evidence type="ECO:0000313" key="5">
    <source>
        <dbReference type="Proteomes" id="UP001479436"/>
    </source>
</evidence>
<feature type="repeat" description="RCC1" evidence="2">
    <location>
        <begin position="376"/>
        <end position="428"/>
    </location>
</feature>
<accession>A0ABR2VM12</accession>
<keyword evidence="5" id="KW-1185">Reference proteome</keyword>
<dbReference type="Pfam" id="PF00415">
    <property type="entry name" value="RCC1"/>
    <property type="match status" value="2"/>
</dbReference>
<dbReference type="Gene3D" id="2.130.10.30">
    <property type="entry name" value="Regulator of chromosome condensation 1/beta-lactamase-inhibitor protein II"/>
    <property type="match status" value="2"/>
</dbReference>
<reference evidence="4 5" key="1">
    <citation type="submission" date="2023-04" db="EMBL/GenBank/DDBJ databases">
        <title>Genome of Basidiobolus ranarum AG-B5.</title>
        <authorList>
            <person name="Stajich J.E."/>
            <person name="Carter-House D."/>
            <person name="Gryganskyi A."/>
        </authorList>
    </citation>
    <scope>NUCLEOTIDE SEQUENCE [LARGE SCALE GENOMIC DNA]</scope>
    <source>
        <strain evidence="4 5">AG-B5</strain>
    </source>
</reference>
<dbReference type="SUPFAM" id="SSF50985">
    <property type="entry name" value="RCC1/BLIP-II"/>
    <property type="match status" value="1"/>
</dbReference>
<evidence type="ECO:0000313" key="4">
    <source>
        <dbReference type="EMBL" id="KAK9674693.1"/>
    </source>
</evidence>
<dbReference type="EMBL" id="JASJQH010010116">
    <property type="protein sequence ID" value="KAK9674693.1"/>
    <property type="molecule type" value="Genomic_DNA"/>
</dbReference>
<gene>
    <name evidence="4" type="ORF">K7432_016996</name>
</gene>
<feature type="repeat" description="RCC1" evidence="2">
    <location>
        <begin position="211"/>
        <end position="249"/>
    </location>
</feature>
<comment type="caution">
    <text evidence="4">The sequence shown here is derived from an EMBL/GenBank/DDBJ whole genome shotgun (WGS) entry which is preliminary data.</text>
</comment>
<dbReference type="SUPFAM" id="SSF81383">
    <property type="entry name" value="F-box domain"/>
    <property type="match status" value="1"/>
</dbReference>
<evidence type="ECO:0000259" key="3">
    <source>
        <dbReference type="PROSITE" id="PS50181"/>
    </source>
</evidence>
<proteinExistence type="predicted"/>
<dbReference type="PROSITE" id="PS50012">
    <property type="entry name" value="RCC1_3"/>
    <property type="match status" value="4"/>
</dbReference>
<evidence type="ECO:0000256" key="1">
    <source>
        <dbReference type="ARBA" id="ARBA00022737"/>
    </source>
</evidence>
<dbReference type="InterPro" id="IPR001810">
    <property type="entry name" value="F-box_dom"/>
</dbReference>
<dbReference type="SMART" id="SM00256">
    <property type="entry name" value="FBOX"/>
    <property type="match status" value="1"/>
</dbReference>
<dbReference type="PANTHER" id="PTHR22870:SF408">
    <property type="entry name" value="OS09G0560450 PROTEIN"/>
    <property type="match status" value="1"/>
</dbReference>
<feature type="repeat" description="RCC1" evidence="2">
    <location>
        <begin position="81"/>
        <end position="134"/>
    </location>
</feature>
<dbReference type="Pfam" id="PF12937">
    <property type="entry name" value="F-box-like"/>
    <property type="match status" value="1"/>
</dbReference>
<dbReference type="InterPro" id="IPR000408">
    <property type="entry name" value="Reg_chr_condens"/>
</dbReference>
<feature type="repeat" description="RCC1" evidence="2">
    <location>
        <begin position="135"/>
        <end position="210"/>
    </location>
</feature>
<sequence length="447" mass="49682">MKGTAMSLSLINLPQEVLDEILEYLPATELTLLSSVCRDLHNLVESEILWKQRCYNDFNLSLTQTSRLDGWKKLYKALTKPSVYTWGEGSHGRLGREIGGNIFNIKPKIVEEMNGKGIAQLVCGGWSMTTLTKQGEVWTWGTMNAEASLQRNPNDYDQEEPINTPATFYRMMSTGPNVVHETPTLIEGLRGKKVKSIASGRAHGLALTNNGEVYQWRSVSRVIRISLPEESRIVQIAAGWSHSLALSRDGRIFSWESDTPDIISEGECVANPTKNERYVLIAGGENFTLGLTNLGNVYKSENGGNPSNLSLFDGASGKKFTHISAAFRHFAAFNEEGEVAIWDDTGNEEVYPELQHRGVNQVAFGDWHSGALTDDGKLYTWGQHSGGALGHSDVFHEVKRPTLVKELENQYVFSISFAGWHSAALVVPLDTKPESNSIWQFITQLFN</sequence>
<organism evidence="4 5">
    <name type="scientific">Basidiobolus ranarum</name>
    <dbReference type="NCBI Taxonomy" id="34480"/>
    <lineage>
        <taxon>Eukaryota</taxon>
        <taxon>Fungi</taxon>
        <taxon>Fungi incertae sedis</taxon>
        <taxon>Zoopagomycota</taxon>
        <taxon>Entomophthoromycotina</taxon>
        <taxon>Basidiobolomycetes</taxon>
        <taxon>Basidiobolales</taxon>
        <taxon>Basidiobolaceae</taxon>
        <taxon>Basidiobolus</taxon>
    </lineage>
</organism>
<dbReference type="PRINTS" id="PR00633">
    <property type="entry name" value="RCCNDNSATION"/>
</dbReference>
<keyword evidence="1" id="KW-0677">Repeat</keyword>
<dbReference type="PANTHER" id="PTHR22870">
    <property type="entry name" value="REGULATOR OF CHROMOSOME CONDENSATION"/>
    <property type="match status" value="1"/>
</dbReference>
<protein>
    <recommendedName>
        <fullName evidence="3">F-box domain-containing protein</fullName>
    </recommendedName>
</protein>
<name>A0ABR2VM12_9FUNG</name>
<dbReference type="InterPro" id="IPR051210">
    <property type="entry name" value="Ub_ligase/GEF_domain"/>
</dbReference>
<dbReference type="PROSITE" id="PS50181">
    <property type="entry name" value="FBOX"/>
    <property type="match status" value="1"/>
</dbReference>
<evidence type="ECO:0000256" key="2">
    <source>
        <dbReference type="PROSITE-ProRule" id="PRU00235"/>
    </source>
</evidence>
<dbReference type="Gene3D" id="1.20.1280.50">
    <property type="match status" value="1"/>
</dbReference>
<dbReference type="InterPro" id="IPR036047">
    <property type="entry name" value="F-box-like_dom_sf"/>
</dbReference>
<dbReference type="Proteomes" id="UP001479436">
    <property type="component" value="Unassembled WGS sequence"/>
</dbReference>
<dbReference type="Pfam" id="PF13540">
    <property type="entry name" value="RCC1_2"/>
    <property type="match status" value="2"/>
</dbReference>
<dbReference type="InterPro" id="IPR009091">
    <property type="entry name" value="RCC1/BLIP-II"/>
</dbReference>
<feature type="domain" description="F-box" evidence="3">
    <location>
        <begin position="7"/>
        <end position="53"/>
    </location>
</feature>